<accession>A0ACA9NZI3</accession>
<dbReference type="EMBL" id="CAJVPM010030704">
    <property type="protein sequence ID" value="CAG8677436.1"/>
    <property type="molecule type" value="Genomic_DNA"/>
</dbReference>
<name>A0ACA9NZI3_9GLOM</name>
<keyword evidence="2" id="KW-1185">Reference proteome</keyword>
<reference evidence="1" key="1">
    <citation type="submission" date="2021-06" db="EMBL/GenBank/DDBJ databases">
        <authorList>
            <person name="Kallberg Y."/>
            <person name="Tangrot J."/>
            <person name="Rosling A."/>
        </authorList>
    </citation>
    <scope>NUCLEOTIDE SEQUENCE</scope>
    <source>
        <strain evidence="1">AU212A</strain>
    </source>
</reference>
<proteinExistence type="predicted"/>
<protein>
    <submittedName>
        <fullName evidence="1">10632_t:CDS:1</fullName>
    </submittedName>
</protein>
<organism evidence="1 2">
    <name type="scientific">Scutellospora calospora</name>
    <dbReference type="NCBI Taxonomy" id="85575"/>
    <lineage>
        <taxon>Eukaryota</taxon>
        <taxon>Fungi</taxon>
        <taxon>Fungi incertae sedis</taxon>
        <taxon>Mucoromycota</taxon>
        <taxon>Glomeromycotina</taxon>
        <taxon>Glomeromycetes</taxon>
        <taxon>Diversisporales</taxon>
        <taxon>Gigasporaceae</taxon>
        <taxon>Scutellospora</taxon>
    </lineage>
</organism>
<evidence type="ECO:0000313" key="2">
    <source>
        <dbReference type="Proteomes" id="UP000789860"/>
    </source>
</evidence>
<gene>
    <name evidence="1" type="ORF">SCALOS_LOCUS9600</name>
</gene>
<comment type="caution">
    <text evidence="1">The sequence shown here is derived from an EMBL/GenBank/DDBJ whole genome shotgun (WGS) entry which is preliminary data.</text>
</comment>
<sequence>MVLDQWFKGKSKETSIPPDSGFNNEEESIEMLDSSLSTVNINTDEIKHKFVSLADSKILIVVGTYLIGKEKVFWGIAKALNSKIYVSDAKRKIIVCQENPELEALLTDNPREASVHVMCLTKIKPEGLICYLQNLQPTFNHVMAFRPTGWAYKPSICGTFSTSSKTEEILNSAPSYTMDLINPTYNSPTCQIFGVPYSEHSSFRELAAFIMSLNINRIIPTVNIDRKEMDYWLDKWQNEKKKNQNIRIAPYSIIDHW</sequence>
<dbReference type="Proteomes" id="UP000789860">
    <property type="component" value="Unassembled WGS sequence"/>
</dbReference>
<evidence type="ECO:0000313" key="1">
    <source>
        <dbReference type="EMBL" id="CAG8677436.1"/>
    </source>
</evidence>